<keyword evidence="2" id="KW-0813">Transport</keyword>
<dbReference type="Proteomes" id="UP000463138">
    <property type="component" value="Unassembled WGS sequence"/>
</dbReference>
<organism evidence="9 10">
    <name type="scientific">Halopseudomonas laoshanensis</name>
    <dbReference type="NCBI Taxonomy" id="2268758"/>
    <lineage>
        <taxon>Bacteria</taxon>
        <taxon>Pseudomonadati</taxon>
        <taxon>Pseudomonadota</taxon>
        <taxon>Gammaproteobacteria</taxon>
        <taxon>Pseudomonadales</taxon>
        <taxon>Pseudomonadaceae</taxon>
        <taxon>Halopseudomonas</taxon>
    </lineage>
</organism>
<dbReference type="GO" id="GO:0012505">
    <property type="term" value="C:endomembrane system"/>
    <property type="evidence" value="ECO:0007669"/>
    <property type="project" value="UniProtKB-SubCell"/>
</dbReference>
<comment type="subcellular location">
    <subcellularLocation>
        <location evidence="1">Endomembrane system</location>
        <topology evidence="1">Multi-pass membrane protein</topology>
    </subcellularLocation>
</comment>
<evidence type="ECO:0000259" key="8">
    <source>
        <dbReference type="Pfam" id="PF06241"/>
    </source>
</evidence>
<evidence type="ECO:0000256" key="3">
    <source>
        <dbReference type="ARBA" id="ARBA00022692"/>
    </source>
</evidence>
<keyword evidence="3 7" id="KW-0812">Transmembrane</keyword>
<gene>
    <name evidence="9" type="ORF">DT594_05225</name>
</gene>
<reference evidence="9 10" key="1">
    <citation type="submission" date="2018-07" db="EMBL/GenBank/DDBJ databases">
        <title>Pseudomonas laoshanensis sp. nov., isolated from soil.</title>
        <authorList>
            <person name="Sun J."/>
            <person name="Yu L."/>
            <person name="Wang M."/>
            <person name="Zhang C."/>
        </authorList>
    </citation>
    <scope>NUCLEOTIDE SEQUENCE [LARGE SCALE GENOMIC DNA]</scope>
    <source>
        <strain evidence="9 10">Y22</strain>
    </source>
</reference>
<dbReference type="AlphaFoldDB" id="A0A7V7GWP9"/>
<evidence type="ECO:0000256" key="1">
    <source>
        <dbReference type="ARBA" id="ARBA00004127"/>
    </source>
</evidence>
<accession>A0A7V7GWP9</accession>
<protein>
    <submittedName>
        <fullName evidence="9">Ion channel DMI1</fullName>
    </submittedName>
</protein>
<feature type="transmembrane region" description="Helical" evidence="7">
    <location>
        <begin position="88"/>
        <end position="107"/>
    </location>
</feature>
<evidence type="ECO:0000256" key="2">
    <source>
        <dbReference type="ARBA" id="ARBA00022448"/>
    </source>
</evidence>
<dbReference type="EMBL" id="QOVF01000001">
    <property type="protein sequence ID" value="KAA0696727.1"/>
    <property type="molecule type" value="Genomic_DNA"/>
</dbReference>
<dbReference type="InterPro" id="IPR010420">
    <property type="entry name" value="CASTOR/POLLUX/SYM8_dom"/>
</dbReference>
<evidence type="ECO:0000313" key="9">
    <source>
        <dbReference type="EMBL" id="KAA0696727.1"/>
    </source>
</evidence>
<proteinExistence type="predicted"/>
<dbReference type="OrthoDB" id="305351at2"/>
<name>A0A7V7GWP9_9GAMM</name>
<keyword evidence="10" id="KW-1185">Reference proteome</keyword>
<evidence type="ECO:0000256" key="4">
    <source>
        <dbReference type="ARBA" id="ARBA00022989"/>
    </source>
</evidence>
<dbReference type="Pfam" id="PF06241">
    <property type="entry name" value="Castor_Poll_mid"/>
    <property type="match status" value="1"/>
</dbReference>
<dbReference type="InterPro" id="IPR044849">
    <property type="entry name" value="CASTOR/POLLUX/SYM8-like"/>
</dbReference>
<dbReference type="GO" id="GO:0006811">
    <property type="term" value="P:monoatomic ion transport"/>
    <property type="evidence" value="ECO:0007669"/>
    <property type="project" value="UniProtKB-KW"/>
</dbReference>
<comment type="caution">
    <text evidence="9">The sequence shown here is derived from an EMBL/GenBank/DDBJ whole genome shotgun (WGS) entry which is preliminary data.</text>
</comment>
<dbReference type="PANTHER" id="PTHR31563:SF10">
    <property type="entry name" value="ION CHANNEL POLLUX-RELATED"/>
    <property type="match status" value="1"/>
</dbReference>
<keyword evidence="6 7" id="KW-0472">Membrane</keyword>
<evidence type="ECO:0000256" key="7">
    <source>
        <dbReference type="SAM" id="Phobius"/>
    </source>
</evidence>
<dbReference type="PANTHER" id="PTHR31563">
    <property type="entry name" value="ION CHANNEL POLLUX-RELATED"/>
    <property type="match status" value="1"/>
</dbReference>
<sequence>MLPFTLVGRLRYILERQLVKGAHYQLMVVAIFIGLISLIGGWLAWPSAAADMPLADSVWWAFLRLTDPGYLGDDQGTWRRIVSTALTIMGYVVFMGTLVAIMTRWLISSMATLEQGLTPVTIRNHVVILGWTNRTIPLIREILDTAGGIQRLLLARETKRVRLVILADEVNTKRMQEMRDEPGIGRHGKHIILRSGTALQPEALHRVACMQATVVMIPGRSQGGTDLVTGDMETIKALLTLQAHAHLTRQPPPYVVAEIEDVRKVKIMRRAYKGPMEILASDAIVSRLMAQSIIHPGLPEFFAEVMSVHDGNEFYVRSSDGCQGASLAEVAATCPAAIVCGIMRPEGEQWRSMLNAPSSEIVGPGDKLVMLARQYADADPVQKTIEKLRLLERPAGTFPPRNAAAGRDLKVLILGWNNRLPALIDELASYSPQRFQVQVLSTLDTALQRATIARYSERTAQVTCEHMQGDFMLEGLLKPVLERGWDSILLISSDLLASGEEADARAMVGYMVVDELLKGASKRPQLLLELSDPSNEALVVRNRGECIISPMILSHLMAQIAQRRELSLVIEDLFTAGGPEILYRSQADYPMHSVNNFADLEAVAALNGETALGVYRHDPDDDGRRLQLNPPRNIPLKLKPGDQLVILTTVEAVQA</sequence>
<evidence type="ECO:0000313" key="10">
    <source>
        <dbReference type="Proteomes" id="UP000463138"/>
    </source>
</evidence>
<dbReference type="RefSeq" id="WP_149331663.1">
    <property type="nucleotide sequence ID" value="NZ_QOVF01000001.1"/>
</dbReference>
<keyword evidence="4 7" id="KW-1133">Transmembrane helix</keyword>
<evidence type="ECO:0000256" key="5">
    <source>
        <dbReference type="ARBA" id="ARBA00023065"/>
    </source>
</evidence>
<evidence type="ECO:0000256" key="6">
    <source>
        <dbReference type="ARBA" id="ARBA00023136"/>
    </source>
</evidence>
<dbReference type="Gene3D" id="3.40.50.720">
    <property type="entry name" value="NAD(P)-binding Rossmann-like Domain"/>
    <property type="match status" value="1"/>
</dbReference>
<feature type="transmembrane region" description="Helical" evidence="7">
    <location>
        <begin position="21"/>
        <end position="45"/>
    </location>
</feature>
<feature type="domain" description="CASTOR/POLLUX/SYM8 ion channel conserved" evidence="8">
    <location>
        <begin position="283"/>
        <end position="380"/>
    </location>
</feature>
<keyword evidence="5" id="KW-0406">Ion transport</keyword>